<dbReference type="Proteomes" id="UP000867740">
    <property type="component" value="Unassembled WGS sequence"/>
</dbReference>
<name>A0A9P3T5E8_KLUIN</name>
<accession>A0A9P3T5E8</accession>
<reference evidence="1" key="1">
    <citation type="journal article" date="2018" name="Genome Biol.">
        <title>SKESA: strategic k-mer extension for scrupulous assemblies.</title>
        <authorList>
            <person name="Souvorov A."/>
            <person name="Agarwala R."/>
            <person name="Lipman D.J."/>
        </authorList>
    </citation>
    <scope>NUCLEOTIDE SEQUENCE</scope>
    <source>
        <strain evidence="1">CAVp300</strain>
    </source>
</reference>
<gene>
    <name evidence="1" type="ORF">I8531_001345</name>
</gene>
<dbReference type="EMBL" id="DACSUM010000008">
    <property type="protein sequence ID" value="HAT3581069.1"/>
    <property type="molecule type" value="Genomic_DNA"/>
</dbReference>
<dbReference type="AlphaFoldDB" id="A0A9P3T5E8"/>
<reference evidence="1" key="2">
    <citation type="submission" date="2020-10" db="EMBL/GenBank/DDBJ databases">
        <authorList>
            <consortium name="NCBI Pathogen Detection Project"/>
        </authorList>
    </citation>
    <scope>NUCLEOTIDE SEQUENCE</scope>
    <source>
        <strain evidence="1">CAVp300</strain>
    </source>
</reference>
<organism evidence="1 2">
    <name type="scientific">Kluyvera intermedia</name>
    <name type="common">Enterobacter intermedius</name>
    <dbReference type="NCBI Taxonomy" id="61648"/>
    <lineage>
        <taxon>Bacteria</taxon>
        <taxon>Pseudomonadati</taxon>
        <taxon>Pseudomonadota</taxon>
        <taxon>Gammaproteobacteria</taxon>
        <taxon>Enterobacterales</taxon>
        <taxon>Enterobacteriaceae</taxon>
        <taxon>Kluyvera</taxon>
    </lineage>
</organism>
<proteinExistence type="predicted"/>
<comment type="caution">
    <text evidence="1">The sequence shown here is derived from an EMBL/GenBank/DDBJ whole genome shotgun (WGS) entry which is preliminary data.</text>
</comment>
<evidence type="ECO:0000313" key="1">
    <source>
        <dbReference type="EMBL" id="HAT3581069.1"/>
    </source>
</evidence>
<evidence type="ECO:0008006" key="3">
    <source>
        <dbReference type="Google" id="ProtNLM"/>
    </source>
</evidence>
<protein>
    <recommendedName>
        <fullName evidence="3">DUF2185 domain-containing protein</fullName>
    </recommendedName>
</protein>
<evidence type="ECO:0000313" key="2">
    <source>
        <dbReference type="Proteomes" id="UP000867740"/>
    </source>
</evidence>
<dbReference type="RefSeq" id="WP_047372545.1">
    <property type="nucleotide sequence ID" value="NZ_CABMNU010000005.1"/>
</dbReference>
<sequence length="102" mass="11228">MSNTNTPAWKFNDPPNVAVIARKNIFTHGDVIVYVTHDSDDGCWQFHTAQPEAVDINDACLVSLQSIVEHDPTIEQLAALPLGWCASRSSVHQGWEMGPLAE</sequence>